<protein>
    <submittedName>
        <fullName evidence="2">Uncharacterized protein</fullName>
    </submittedName>
</protein>
<reference evidence="2" key="1">
    <citation type="journal article" date="2023" name="G3 (Bethesda)">
        <title>A reference genome for the long-term kleptoplast-retaining sea slug Elysia crispata morphotype clarki.</title>
        <authorList>
            <person name="Eastman K.E."/>
            <person name="Pendleton A.L."/>
            <person name="Shaikh M.A."/>
            <person name="Suttiyut T."/>
            <person name="Ogas R."/>
            <person name="Tomko P."/>
            <person name="Gavelis G."/>
            <person name="Widhalm J.R."/>
            <person name="Wisecaver J.H."/>
        </authorList>
    </citation>
    <scope>NUCLEOTIDE SEQUENCE</scope>
    <source>
        <strain evidence="2">ECLA1</strain>
    </source>
</reference>
<feature type="compositionally biased region" description="Basic and acidic residues" evidence="1">
    <location>
        <begin position="15"/>
        <end position="27"/>
    </location>
</feature>
<accession>A0AAE1E088</accession>
<evidence type="ECO:0000256" key="1">
    <source>
        <dbReference type="SAM" id="MobiDB-lite"/>
    </source>
</evidence>
<evidence type="ECO:0000313" key="2">
    <source>
        <dbReference type="EMBL" id="KAK3788790.1"/>
    </source>
</evidence>
<comment type="caution">
    <text evidence="2">The sequence shown here is derived from an EMBL/GenBank/DDBJ whole genome shotgun (WGS) entry which is preliminary data.</text>
</comment>
<keyword evidence="3" id="KW-1185">Reference proteome</keyword>
<name>A0AAE1E088_9GAST</name>
<organism evidence="2 3">
    <name type="scientific">Elysia crispata</name>
    <name type="common">lettuce slug</name>
    <dbReference type="NCBI Taxonomy" id="231223"/>
    <lineage>
        <taxon>Eukaryota</taxon>
        <taxon>Metazoa</taxon>
        <taxon>Spiralia</taxon>
        <taxon>Lophotrochozoa</taxon>
        <taxon>Mollusca</taxon>
        <taxon>Gastropoda</taxon>
        <taxon>Heterobranchia</taxon>
        <taxon>Euthyneura</taxon>
        <taxon>Panpulmonata</taxon>
        <taxon>Sacoglossa</taxon>
        <taxon>Placobranchoidea</taxon>
        <taxon>Plakobranchidae</taxon>
        <taxon>Elysia</taxon>
    </lineage>
</organism>
<dbReference type="EMBL" id="JAWDGP010001738">
    <property type="protein sequence ID" value="KAK3788790.1"/>
    <property type="molecule type" value="Genomic_DNA"/>
</dbReference>
<sequence>MAEAGTHRPSPGSQDDNKRPPGTREGRCWNYFLREPPGDLGDTKHTTKAVSVPTNLTGSHNGPVTSIPSLYTYRHRRSRTFERLTFEILDSIRVIVDFRIPGNYFGTNRVPGTVIEAVTLEVPLVEMDGFNEIGKIDGARRS</sequence>
<evidence type="ECO:0000313" key="3">
    <source>
        <dbReference type="Proteomes" id="UP001283361"/>
    </source>
</evidence>
<proteinExistence type="predicted"/>
<dbReference type="Proteomes" id="UP001283361">
    <property type="component" value="Unassembled WGS sequence"/>
</dbReference>
<dbReference type="AlphaFoldDB" id="A0AAE1E088"/>
<gene>
    <name evidence="2" type="ORF">RRG08_029238</name>
</gene>
<feature type="region of interest" description="Disordered" evidence="1">
    <location>
        <begin position="1"/>
        <end position="27"/>
    </location>
</feature>